<gene>
    <name evidence="3" type="ORF">H2C83_16200</name>
</gene>
<feature type="domain" description="OLD protein-like TOPRIM" evidence="2">
    <location>
        <begin position="353"/>
        <end position="417"/>
    </location>
</feature>
<protein>
    <submittedName>
        <fullName evidence="3">AAA family ATPase</fullName>
    </submittedName>
</protein>
<organism evidence="3 4">
    <name type="scientific">Thermoactinomyces mirandus</name>
    <dbReference type="NCBI Taxonomy" id="2756294"/>
    <lineage>
        <taxon>Bacteria</taxon>
        <taxon>Bacillati</taxon>
        <taxon>Bacillota</taxon>
        <taxon>Bacilli</taxon>
        <taxon>Bacillales</taxon>
        <taxon>Thermoactinomycetaceae</taxon>
        <taxon>Thermoactinomyces</taxon>
    </lineage>
</organism>
<evidence type="ECO:0000313" key="3">
    <source>
        <dbReference type="EMBL" id="MBA4603809.1"/>
    </source>
</evidence>
<dbReference type="Proteomes" id="UP000538292">
    <property type="component" value="Unassembled WGS sequence"/>
</dbReference>
<feature type="domain" description="Endonuclease GajA/Old nuclease/RecF-like AAA" evidence="1">
    <location>
        <begin position="1"/>
        <end position="305"/>
    </location>
</feature>
<dbReference type="Pfam" id="PF20469">
    <property type="entry name" value="OLD-like_TOPRIM"/>
    <property type="match status" value="1"/>
</dbReference>
<reference evidence="3 4" key="1">
    <citation type="submission" date="2020-07" db="EMBL/GenBank/DDBJ databases">
        <title>Thermoactinomyces phylogeny.</title>
        <authorList>
            <person name="Dunlap C."/>
        </authorList>
    </citation>
    <scope>NUCLEOTIDE SEQUENCE [LARGE SCALE GENOMIC DNA]</scope>
    <source>
        <strain evidence="3 4">AMNI-1</strain>
    </source>
</reference>
<dbReference type="Gene3D" id="3.40.50.300">
    <property type="entry name" value="P-loop containing nucleotide triphosphate hydrolases"/>
    <property type="match status" value="1"/>
</dbReference>
<dbReference type="EMBL" id="JACEOL010000071">
    <property type="protein sequence ID" value="MBA4603809.1"/>
    <property type="molecule type" value="Genomic_DNA"/>
</dbReference>
<evidence type="ECO:0000313" key="4">
    <source>
        <dbReference type="Proteomes" id="UP000538292"/>
    </source>
</evidence>
<proteinExistence type="predicted"/>
<dbReference type="InterPro" id="IPR027417">
    <property type="entry name" value="P-loop_NTPase"/>
</dbReference>
<dbReference type="InterPro" id="IPR051396">
    <property type="entry name" value="Bact_Antivir_Def_Nuclease"/>
</dbReference>
<name>A0A7W1XV22_9BACL</name>
<dbReference type="PANTHER" id="PTHR43581">
    <property type="entry name" value="ATP/GTP PHOSPHATASE"/>
    <property type="match status" value="1"/>
</dbReference>
<dbReference type="SUPFAM" id="SSF52540">
    <property type="entry name" value="P-loop containing nucleoside triphosphate hydrolases"/>
    <property type="match status" value="1"/>
</dbReference>
<evidence type="ECO:0000259" key="2">
    <source>
        <dbReference type="Pfam" id="PF20469"/>
    </source>
</evidence>
<keyword evidence="4" id="KW-1185">Reference proteome</keyword>
<dbReference type="Pfam" id="PF13175">
    <property type="entry name" value="AAA_15"/>
    <property type="match status" value="1"/>
</dbReference>
<accession>A0A7W1XV22</accession>
<comment type="caution">
    <text evidence="3">The sequence shown here is derived from an EMBL/GenBank/DDBJ whole genome shotgun (WGS) entry which is preliminary data.</text>
</comment>
<dbReference type="InterPro" id="IPR034139">
    <property type="entry name" value="TOPRIM_OLD"/>
</dbReference>
<sequence length="529" mass="60725">MFIDKLVVKGLKCLKHVRFRFDKFSIIIGKNDIGKSTSLRALDIFLNDAKPEFDEFTKGQKQMEIAVTFLLTNEELEDQEIIAKLGSYLDNKKLTVRKIFVSEEDKVKTPDIYVEPGEKLIKPKEWKDLKEFLPQFIYIRSIRDIDKASRVNSQSILGKLMLPLIENEKTISDKKEKLEASISSQIEDVFQDVQNILREQSPDVRKLEAELEIRIERGINLNISVDDGYTTTHIEKKGSGIQSSLIVSLFRVYARRHFQKNIVFGIEEPDAFLHVGAQRKIVHSLQLITQDHGQVILTTHSTVFIDRGNLKGITLLKRDENREVVAKRIKKDRDTSAIQEELEIRNSDWLLWDAVLMVEGDTERKVIDIWARTWGENLDSIGIKILKMGGKDKALYYANASILDDLGIPYAVILDSDNKNPEEYCQYLVKNTKIQEDACYILKKREIENYYPKEAIQKAFPEADLCSITFGDHEDVKTQLKEILGNNISQATIGKKVAEEMKAEEIPSEIRNAIQYLKSRVVAAGEEFL</sequence>
<dbReference type="CDD" id="cd01026">
    <property type="entry name" value="TOPRIM_OLD"/>
    <property type="match status" value="1"/>
</dbReference>
<dbReference type="AlphaFoldDB" id="A0A7W1XV22"/>
<dbReference type="RefSeq" id="WP_181742281.1">
    <property type="nucleotide sequence ID" value="NZ_JACEOL010000071.1"/>
</dbReference>
<dbReference type="PANTHER" id="PTHR43581:SF4">
    <property type="entry name" value="ATP_GTP PHOSPHATASE"/>
    <property type="match status" value="1"/>
</dbReference>
<dbReference type="InterPro" id="IPR041685">
    <property type="entry name" value="AAA_GajA/Old/RecF-like"/>
</dbReference>
<evidence type="ECO:0000259" key="1">
    <source>
        <dbReference type="Pfam" id="PF13175"/>
    </source>
</evidence>